<dbReference type="Gene3D" id="1.10.405.10">
    <property type="entry name" value="Guanine Nucleotide Dissociation Inhibitor, domain 1"/>
    <property type="match status" value="1"/>
</dbReference>
<feature type="compositionally biased region" description="Low complexity" evidence="5">
    <location>
        <begin position="12"/>
        <end position="31"/>
    </location>
</feature>
<feature type="binding site" evidence="4">
    <location>
        <position position="397"/>
    </location>
    <ligand>
        <name>substrate</name>
    </ligand>
</feature>
<proteinExistence type="inferred from homology"/>
<feature type="region of interest" description="Disordered" evidence="5">
    <location>
        <begin position="1"/>
        <end position="34"/>
    </location>
</feature>
<evidence type="ECO:0000256" key="3">
    <source>
        <dbReference type="ARBA" id="ARBA00023002"/>
    </source>
</evidence>
<dbReference type="InterPro" id="IPR001613">
    <property type="entry name" value="Flavin_amine_oxidase"/>
</dbReference>
<dbReference type="RefSeq" id="WP_107221931.1">
    <property type="nucleotide sequence ID" value="NZ_CP028339.1"/>
</dbReference>
<dbReference type="Pfam" id="PF10518">
    <property type="entry name" value="TAT_signal"/>
    <property type="match status" value="1"/>
</dbReference>
<sequence length="508" mass="54869">MNSSPPRRRGAADPVAPAATATTPELGAGTPDPSRRRFFKTAAATAAATALPLAAHAAASAPRSAPGDAHYDVAVIGGGFAGVTAARELAQRGAKVVLLEARNRLGGRTFYSNFGDKKVELGGTWIHYSQPHVWAEVMRYGMKIAESPGVAHPERVLWMSAGKVLEIPVMENWALLEDALKRFHADTGKVFARPFVPGLPAAGRALDHLSIADRMAQIEMSPAQRDLMNAMMATNCHGRIDTAAYTEMLRWWSLVDGDAARLLYSCARYKLKDGTAALIERMAEDGGFETRLATAVAEVRQSATGVTLVTEEEQRIDARYAVVSVPVNTAGMIEFSPPLHSAKQAMAKEHHAGKGHKLYLKVKGRLETLLFFAPETELFTMVFTEQPGADGGVLVAFGPPAGGKVDLNDPKVVEPFIRKFLPHLTVEQVLGYDWALDPYSQGTWCTYRPKQFGAYLDDLRAREGRLFFAGADIATGWRGFIDGAIESGLQVGQAVAVELRREGGGRSA</sequence>
<evidence type="ECO:0000256" key="4">
    <source>
        <dbReference type="PIRSR" id="PIRSR601613-1"/>
    </source>
</evidence>
<dbReference type="Gene3D" id="3.90.660.10">
    <property type="match status" value="1"/>
</dbReference>
<keyword evidence="8" id="KW-1185">Reference proteome</keyword>
<comment type="similarity">
    <text evidence="2">Belongs to the flavin monoamine oxidase family.</text>
</comment>
<dbReference type="Gene3D" id="3.50.50.60">
    <property type="entry name" value="FAD/NAD(P)-binding domain"/>
    <property type="match status" value="1"/>
</dbReference>
<evidence type="ECO:0000313" key="8">
    <source>
        <dbReference type="Proteomes" id="UP000241885"/>
    </source>
</evidence>
<dbReference type="InterPro" id="IPR036188">
    <property type="entry name" value="FAD/NAD-bd_sf"/>
</dbReference>
<feature type="binding site" evidence="4">
    <location>
        <begin position="100"/>
        <end position="101"/>
    </location>
    <ligand>
        <name>FAD</name>
        <dbReference type="ChEBI" id="CHEBI:57692"/>
    </ligand>
</feature>
<dbReference type="KEGG" id="tak:Tharo_3004"/>
<dbReference type="PANTHER" id="PTHR43563">
    <property type="entry name" value="AMINE OXIDASE"/>
    <property type="match status" value="1"/>
</dbReference>
<dbReference type="SUPFAM" id="SSF51905">
    <property type="entry name" value="FAD/NAD(P)-binding domain"/>
    <property type="match status" value="1"/>
</dbReference>
<evidence type="ECO:0000256" key="2">
    <source>
        <dbReference type="ARBA" id="ARBA00005995"/>
    </source>
</evidence>
<dbReference type="AlphaFoldDB" id="A0A2R4BRC5"/>
<dbReference type="GO" id="GO:0016491">
    <property type="term" value="F:oxidoreductase activity"/>
    <property type="evidence" value="ECO:0007669"/>
    <property type="project" value="UniProtKB-KW"/>
</dbReference>
<dbReference type="PROSITE" id="PS51318">
    <property type="entry name" value="TAT"/>
    <property type="match status" value="1"/>
</dbReference>
<dbReference type="InterPro" id="IPR006311">
    <property type="entry name" value="TAT_signal"/>
</dbReference>
<keyword evidence="3" id="KW-0560">Oxidoreductase</keyword>
<dbReference type="InterPro" id="IPR050703">
    <property type="entry name" value="Flavin_MAO"/>
</dbReference>
<dbReference type="PANTHER" id="PTHR43563:SF1">
    <property type="entry name" value="AMINE OXIDASE [FLAVIN-CONTAINING] B"/>
    <property type="match status" value="1"/>
</dbReference>
<feature type="binding site" evidence="4">
    <location>
        <position position="296"/>
    </location>
    <ligand>
        <name>FAD</name>
        <dbReference type="ChEBI" id="CHEBI:57692"/>
    </ligand>
</feature>
<evidence type="ECO:0000256" key="1">
    <source>
        <dbReference type="ARBA" id="ARBA00001974"/>
    </source>
</evidence>
<gene>
    <name evidence="7" type="ORF">Tharo_3004</name>
</gene>
<dbReference type="Proteomes" id="UP000241885">
    <property type="component" value="Chromosome"/>
</dbReference>
<dbReference type="OrthoDB" id="3972913at2"/>
<dbReference type="PRINTS" id="PR00757">
    <property type="entry name" value="AMINEOXDASEF"/>
</dbReference>
<accession>A0A2R4BRC5</accession>
<name>A0A2R4BRC5_THAAR</name>
<organism evidence="7 8">
    <name type="scientific">Thauera aromatica K172</name>
    <dbReference type="NCBI Taxonomy" id="44139"/>
    <lineage>
        <taxon>Bacteria</taxon>
        <taxon>Pseudomonadati</taxon>
        <taxon>Pseudomonadota</taxon>
        <taxon>Betaproteobacteria</taxon>
        <taxon>Rhodocyclales</taxon>
        <taxon>Zoogloeaceae</taxon>
        <taxon>Thauera</taxon>
    </lineage>
</organism>
<dbReference type="EMBL" id="CP028339">
    <property type="protein sequence ID" value="AVR89885.1"/>
    <property type="molecule type" value="Genomic_DNA"/>
</dbReference>
<comment type="cofactor">
    <cofactor evidence="1">
        <name>FAD</name>
        <dbReference type="ChEBI" id="CHEBI:57692"/>
    </cofactor>
</comment>
<reference evidence="7 8" key="1">
    <citation type="submission" date="2018-03" db="EMBL/GenBank/DDBJ databases">
        <title>Complete genome sequence of Thauera aromatica, a model organism for studying aromatic compound degradation under denitrifying conditions.</title>
        <authorList>
            <person name="Lo H.-Y."/>
            <person name="Goris T."/>
            <person name="Boll M."/>
            <person name="Mueller J.A."/>
        </authorList>
    </citation>
    <scope>NUCLEOTIDE SEQUENCE [LARGE SCALE GENOMIC DNA]</scope>
    <source>
        <strain evidence="7 8">K172</strain>
    </source>
</reference>
<dbReference type="InterPro" id="IPR002937">
    <property type="entry name" value="Amino_oxidase"/>
</dbReference>
<dbReference type="Pfam" id="PF01593">
    <property type="entry name" value="Amino_oxidase"/>
    <property type="match status" value="1"/>
</dbReference>
<evidence type="ECO:0000256" key="5">
    <source>
        <dbReference type="SAM" id="MobiDB-lite"/>
    </source>
</evidence>
<evidence type="ECO:0000313" key="7">
    <source>
        <dbReference type="EMBL" id="AVR89885.1"/>
    </source>
</evidence>
<feature type="domain" description="Amine oxidase" evidence="6">
    <location>
        <begin position="80"/>
        <end position="495"/>
    </location>
</feature>
<evidence type="ECO:0000259" key="6">
    <source>
        <dbReference type="Pfam" id="PF01593"/>
    </source>
</evidence>
<protein>
    <submittedName>
        <fullName evidence="7">Pseudooxynicotine oxidase</fullName>
    </submittedName>
</protein>
<dbReference type="InterPro" id="IPR019546">
    <property type="entry name" value="TAT_signal_bac_arc"/>
</dbReference>